<evidence type="ECO:0000313" key="4">
    <source>
        <dbReference type="Proteomes" id="UP000053246"/>
    </source>
</evidence>
<sequence>MSVLLAVLLIPVAAQAQATAAVPEETGKYYVVGPPVDGQRDYLYSIALRTLGNGNRFREIIELNRGREQPDGATFTDGVELAPGWILVLPKDADGPGVRTGRLPAIRPPAPRSTPSPSTPSPRAGSPSPTLLPPSPSLPPPAPGGAAPPPATAAPAGDPTAPADRTPWIQAAPSKLADAAPDLVRVGAGALALVLAVVAILVLPRRAYRMRSATLDDGPWPPQRHHTPTPAELAANSDTPPASPPGSPAFPPAPPASPPDPPVPSPAPRASSPNPPASAPDAPVGSVSAAQPSPTVAVPMTPSAAPGRSTPAGPPPSARPDPAKTAASPDPGPGPASSTPPAEWPPIAAPPSTASAAPSAAVPETPPGTPTTALPATTSAAPVATKRPTTADEGGSARPALPGEGEVPYVRTNLATDLGPILVRLVGVTTGPTTAAYAWLADDEPVPAATVPLVLGRRGPWRLQIDLRRAPDVFTLVGVMDDCRRLAATYARQLREAGVAVAVVGDALGAEPPDGCRRLATWAAADDLGPEPYVVIGAGVPTDGGAGLPGLAAGSRGRCIPLVIGAVPYGRWSAQLGG</sequence>
<feature type="compositionally biased region" description="Low complexity" evidence="1">
    <location>
        <begin position="350"/>
        <end position="363"/>
    </location>
</feature>
<comment type="caution">
    <text evidence="3">The sequence shown here is derived from an EMBL/GenBank/DDBJ whole genome shotgun (WGS) entry which is preliminary data.</text>
</comment>
<feature type="compositionally biased region" description="Low complexity" evidence="1">
    <location>
        <begin position="370"/>
        <end position="385"/>
    </location>
</feature>
<name>A0A9X0I022_9ACTN</name>
<dbReference type="PRINTS" id="PR01217">
    <property type="entry name" value="PRICHEXTENSN"/>
</dbReference>
<feature type="region of interest" description="Disordered" evidence="1">
    <location>
        <begin position="96"/>
        <end position="166"/>
    </location>
</feature>
<evidence type="ECO:0008006" key="5">
    <source>
        <dbReference type="Google" id="ProtNLM"/>
    </source>
</evidence>
<gene>
    <name evidence="3" type="ORF">ADL17_13730</name>
</gene>
<dbReference type="EMBL" id="LMWI01000002">
    <property type="protein sequence ID" value="KUJ44278.1"/>
    <property type="molecule type" value="Genomic_DNA"/>
</dbReference>
<feature type="chain" id="PRO_5040758259" description="LysM domain-containing protein" evidence="2">
    <location>
        <begin position="17"/>
        <end position="578"/>
    </location>
</feature>
<feature type="region of interest" description="Disordered" evidence="1">
    <location>
        <begin position="213"/>
        <end position="405"/>
    </location>
</feature>
<feature type="compositionally biased region" description="Pro residues" evidence="1">
    <location>
        <begin position="130"/>
        <end position="152"/>
    </location>
</feature>
<feature type="compositionally biased region" description="Low complexity" evidence="1">
    <location>
        <begin position="323"/>
        <end position="341"/>
    </location>
</feature>
<evidence type="ECO:0000313" key="3">
    <source>
        <dbReference type="EMBL" id="KUJ44278.1"/>
    </source>
</evidence>
<proteinExistence type="predicted"/>
<keyword evidence="2" id="KW-0732">Signal</keyword>
<organism evidence="3 4">
    <name type="scientific">Micromonospora maris</name>
    <dbReference type="NCBI Taxonomy" id="1003110"/>
    <lineage>
        <taxon>Bacteria</taxon>
        <taxon>Bacillati</taxon>
        <taxon>Actinomycetota</taxon>
        <taxon>Actinomycetes</taxon>
        <taxon>Micromonosporales</taxon>
        <taxon>Micromonosporaceae</taxon>
        <taxon>Micromonospora</taxon>
    </lineage>
</organism>
<feature type="compositionally biased region" description="Low complexity" evidence="1">
    <location>
        <begin position="153"/>
        <end position="163"/>
    </location>
</feature>
<keyword evidence="4" id="KW-1185">Reference proteome</keyword>
<feature type="compositionally biased region" description="Pro residues" evidence="1">
    <location>
        <begin position="241"/>
        <end position="278"/>
    </location>
</feature>
<reference evidence="3 4" key="1">
    <citation type="submission" date="2015-10" db="EMBL/GenBank/DDBJ databases">
        <authorList>
            <person name="Ju K.-S."/>
            <person name="Doroghazi J.R."/>
            <person name="Metcalf W.W."/>
        </authorList>
    </citation>
    <scope>NUCLEOTIDE SEQUENCE [LARGE SCALE GENOMIC DNA]</scope>
    <source>
        <strain evidence="3 4">NRRL B-24793</strain>
    </source>
</reference>
<feature type="signal peptide" evidence="2">
    <location>
        <begin position="1"/>
        <end position="16"/>
    </location>
</feature>
<feature type="compositionally biased region" description="Low complexity" evidence="1">
    <location>
        <begin position="301"/>
        <end position="311"/>
    </location>
</feature>
<dbReference type="Proteomes" id="UP000053246">
    <property type="component" value="Unassembled WGS sequence"/>
</dbReference>
<accession>A0A9X0I022</accession>
<feature type="compositionally biased region" description="Pro residues" evidence="1">
    <location>
        <begin position="106"/>
        <end position="120"/>
    </location>
</feature>
<dbReference type="AlphaFoldDB" id="A0A9X0I022"/>
<protein>
    <recommendedName>
        <fullName evidence="5">LysM domain-containing protein</fullName>
    </recommendedName>
</protein>
<evidence type="ECO:0000256" key="2">
    <source>
        <dbReference type="SAM" id="SignalP"/>
    </source>
</evidence>
<evidence type="ECO:0000256" key="1">
    <source>
        <dbReference type="SAM" id="MobiDB-lite"/>
    </source>
</evidence>